<protein>
    <recommendedName>
        <fullName evidence="3">Trypsin</fullName>
    </recommendedName>
</protein>
<accession>A0A9W6V9E0</accession>
<dbReference type="PROSITE" id="PS00134">
    <property type="entry name" value="TRYPSIN_HIS"/>
    <property type="match status" value="1"/>
</dbReference>
<dbReference type="GO" id="GO:0006508">
    <property type="term" value="P:proteolysis"/>
    <property type="evidence" value="ECO:0007669"/>
    <property type="project" value="InterPro"/>
</dbReference>
<comment type="caution">
    <text evidence="1">The sequence shown here is derived from an EMBL/GenBank/DDBJ whole genome shotgun (WGS) entry which is preliminary data.</text>
</comment>
<reference evidence="1" key="1">
    <citation type="submission" date="2023-02" db="EMBL/GenBank/DDBJ databases">
        <title>Actinokineospora globicatena NBRC 15670.</title>
        <authorList>
            <person name="Ichikawa N."/>
            <person name="Sato H."/>
            <person name="Tonouchi N."/>
        </authorList>
    </citation>
    <scope>NUCLEOTIDE SEQUENCE</scope>
    <source>
        <strain evidence="1">NBRC 15670</strain>
    </source>
</reference>
<dbReference type="RefSeq" id="WP_285611577.1">
    <property type="nucleotide sequence ID" value="NZ_BSSD01000006.1"/>
</dbReference>
<dbReference type="Pfam" id="PF13365">
    <property type="entry name" value="Trypsin_2"/>
    <property type="match status" value="1"/>
</dbReference>
<dbReference type="GO" id="GO:0004252">
    <property type="term" value="F:serine-type endopeptidase activity"/>
    <property type="evidence" value="ECO:0007669"/>
    <property type="project" value="InterPro"/>
</dbReference>
<dbReference type="AlphaFoldDB" id="A0A9W6V9E0"/>
<name>A0A9W6V9E0_9PSEU</name>
<sequence length="262" mass="28719">MARYWVELRAGEQPLGAAFYLARRYVVTAAHCLTGLPGGQNDVTIAHEDGTTVKGRVCERAPEVDLALVHVVDRSPVRPPVLDRCAEGDLWRAPSRPTASDPVLAGRVVEPSTRHQCAGGTEVEAMQLLSDTELGDYSGYSGGPVERRVREEPTVAGLLIEQYPDRAGRDRATNVLFAITLDEVMRHFEDYFHMPNLRTLGVAPAKPPATDTARMMAGHTEVLRNLAAWDESGLMPAAEIQAIRMSIQRSVIEHSLNQGATW</sequence>
<dbReference type="Gene3D" id="2.40.10.120">
    <property type="match status" value="1"/>
</dbReference>
<organism evidence="1 2">
    <name type="scientific">Actinokineospora globicatena</name>
    <dbReference type="NCBI Taxonomy" id="103729"/>
    <lineage>
        <taxon>Bacteria</taxon>
        <taxon>Bacillati</taxon>
        <taxon>Actinomycetota</taxon>
        <taxon>Actinomycetes</taxon>
        <taxon>Pseudonocardiales</taxon>
        <taxon>Pseudonocardiaceae</taxon>
        <taxon>Actinokineospora</taxon>
    </lineage>
</organism>
<dbReference type="InterPro" id="IPR018114">
    <property type="entry name" value="TRYPSIN_HIS"/>
</dbReference>
<keyword evidence="2" id="KW-1185">Reference proteome</keyword>
<evidence type="ECO:0008006" key="3">
    <source>
        <dbReference type="Google" id="ProtNLM"/>
    </source>
</evidence>
<proteinExistence type="predicted"/>
<evidence type="ECO:0000313" key="2">
    <source>
        <dbReference type="Proteomes" id="UP001165042"/>
    </source>
</evidence>
<evidence type="ECO:0000313" key="1">
    <source>
        <dbReference type="EMBL" id="GLW93212.1"/>
    </source>
</evidence>
<dbReference type="EMBL" id="BSSD01000006">
    <property type="protein sequence ID" value="GLW93212.1"/>
    <property type="molecule type" value="Genomic_DNA"/>
</dbReference>
<dbReference type="Proteomes" id="UP001165042">
    <property type="component" value="Unassembled WGS sequence"/>
</dbReference>
<gene>
    <name evidence="1" type="ORF">Aglo03_40280</name>
</gene>
<dbReference type="SUPFAM" id="SSF50494">
    <property type="entry name" value="Trypsin-like serine proteases"/>
    <property type="match status" value="1"/>
</dbReference>
<dbReference type="InterPro" id="IPR009003">
    <property type="entry name" value="Peptidase_S1_PA"/>
</dbReference>